<feature type="transmembrane region" description="Helical" evidence="1">
    <location>
        <begin position="16"/>
        <end position="37"/>
    </location>
</feature>
<dbReference type="Proteomes" id="UP000178985">
    <property type="component" value="Unassembled WGS sequence"/>
</dbReference>
<dbReference type="EMBL" id="MFTO01000002">
    <property type="protein sequence ID" value="OGI64353.1"/>
    <property type="molecule type" value="Genomic_DNA"/>
</dbReference>
<sequence>MKNYNAKTGGYTLVEMLFYLSIFAIFSVVLINVLIVMTRSFRETAVFADLVKGSAIMERMAREVSQSPGIVSISSTDLKLYVGDLPTANNTIEFLLSGSDVVLEEDDVAVGNLNSPNVSVSNLLFTEITTTEGKAVKIEYTISSNRDPQARVYNFYDTVILRGIY</sequence>
<reference evidence="2 3" key="1">
    <citation type="journal article" date="2016" name="Nat. Commun.">
        <title>Thousands of microbial genomes shed light on interconnected biogeochemical processes in an aquifer system.</title>
        <authorList>
            <person name="Anantharaman K."/>
            <person name="Brown C.T."/>
            <person name="Hug L.A."/>
            <person name="Sharon I."/>
            <person name="Castelle C.J."/>
            <person name="Probst A.J."/>
            <person name="Thomas B.C."/>
            <person name="Singh A."/>
            <person name="Wilkins M.J."/>
            <person name="Karaoz U."/>
            <person name="Brodie E.L."/>
            <person name="Williams K.H."/>
            <person name="Hubbard S.S."/>
            <person name="Banfield J.F."/>
        </authorList>
    </citation>
    <scope>NUCLEOTIDE SEQUENCE [LARGE SCALE GENOMIC DNA]</scope>
</reference>
<gene>
    <name evidence="2" type="ORF">A2733_00035</name>
</gene>
<keyword evidence="1" id="KW-1133">Transmembrane helix</keyword>
<proteinExistence type="predicted"/>
<accession>A0A1F6V3V2</accession>
<keyword evidence="1" id="KW-0812">Transmembrane</keyword>
<dbReference type="AlphaFoldDB" id="A0A1F6V3V2"/>
<protein>
    <recommendedName>
        <fullName evidence="4">Prepilin-type N-terminal cleavage/methylation domain-containing protein</fullName>
    </recommendedName>
</protein>
<evidence type="ECO:0000313" key="3">
    <source>
        <dbReference type="Proteomes" id="UP000178985"/>
    </source>
</evidence>
<evidence type="ECO:0000256" key="1">
    <source>
        <dbReference type="SAM" id="Phobius"/>
    </source>
</evidence>
<keyword evidence="1" id="KW-0472">Membrane</keyword>
<evidence type="ECO:0008006" key="4">
    <source>
        <dbReference type="Google" id="ProtNLM"/>
    </source>
</evidence>
<organism evidence="2 3">
    <name type="scientific">Candidatus Nomurabacteria bacterium RIFCSPHIGHO2_01_FULL_40_20</name>
    <dbReference type="NCBI Taxonomy" id="1801738"/>
    <lineage>
        <taxon>Bacteria</taxon>
        <taxon>Candidatus Nomuraibacteriota</taxon>
    </lineage>
</organism>
<name>A0A1F6V3V2_9BACT</name>
<evidence type="ECO:0000313" key="2">
    <source>
        <dbReference type="EMBL" id="OGI64353.1"/>
    </source>
</evidence>
<comment type="caution">
    <text evidence="2">The sequence shown here is derived from an EMBL/GenBank/DDBJ whole genome shotgun (WGS) entry which is preliminary data.</text>
</comment>